<sequence length="70" mass="7844">MADIEKAREQFARFDEDGDGLVTAEEFRRAMAEMGDRYLTGATAQTIINSKDTDGDGRMSFDEFWASLQG</sequence>
<evidence type="ECO:0000259" key="3">
    <source>
        <dbReference type="PROSITE" id="PS50222"/>
    </source>
</evidence>
<dbReference type="PROSITE" id="PS50222">
    <property type="entry name" value="EF_HAND_2"/>
    <property type="match status" value="1"/>
</dbReference>
<evidence type="ECO:0000313" key="5">
    <source>
        <dbReference type="Proteomes" id="UP001550853"/>
    </source>
</evidence>
<protein>
    <submittedName>
        <fullName evidence="4">EF-hand domain-containing protein</fullName>
    </submittedName>
</protein>
<dbReference type="InterPro" id="IPR018247">
    <property type="entry name" value="EF_Hand_1_Ca_BS"/>
</dbReference>
<dbReference type="Gene3D" id="1.10.238.10">
    <property type="entry name" value="EF-hand"/>
    <property type="match status" value="1"/>
</dbReference>
<dbReference type="Pfam" id="PF13499">
    <property type="entry name" value="EF-hand_7"/>
    <property type="match status" value="1"/>
</dbReference>
<dbReference type="EMBL" id="JBEZVI010000001">
    <property type="protein sequence ID" value="MEU3708881.1"/>
    <property type="molecule type" value="Genomic_DNA"/>
</dbReference>
<dbReference type="SMART" id="SM00054">
    <property type="entry name" value="EFh"/>
    <property type="match status" value="2"/>
</dbReference>
<evidence type="ECO:0000256" key="2">
    <source>
        <dbReference type="ARBA" id="ARBA00022737"/>
    </source>
</evidence>
<reference evidence="4 5" key="1">
    <citation type="submission" date="2024-06" db="EMBL/GenBank/DDBJ databases">
        <title>The Natural Products Discovery Center: Release of the First 8490 Sequenced Strains for Exploring Actinobacteria Biosynthetic Diversity.</title>
        <authorList>
            <person name="Kalkreuter E."/>
            <person name="Kautsar S.A."/>
            <person name="Yang D."/>
            <person name="Bader C.D."/>
            <person name="Teijaro C.N."/>
            <person name="Fluegel L."/>
            <person name="Davis C.M."/>
            <person name="Simpson J.R."/>
            <person name="Lauterbach L."/>
            <person name="Steele A.D."/>
            <person name="Gui C."/>
            <person name="Meng S."/>
            <person name="Li G."/>
            <person name="Viehrig K."/>
            <person name="Ye F."/>
            <person name="Su P."/>
            <person name="Kiefer A.F."/>
            <person name="Nichols A."/>
            <person name="Cepeda A.J."/>
            <person name="Yan W."/>
            <person name="Fan B."/>
            <person name="Jiang Y."/>
            <person name="Adhikari A."/>
            <person name="Zheng C.-J."/>
            <person name="Schuster L."/>
            <person name="Cowan T.M."/>
            <person name="Smanski M.J."/>
            <person name="Chevrette M.G."/>
            <person name="De Carvalho L.P.S."/>
            <person name="Shen B."/>
        </authorList>
    </citation>
    <scope>NUCLEOTIDE SEQUENCE [LARGE SCALE GENOMIC DNA]</scope>
    <source>
        <strain evidence="4 5">NPDC033039</strain>
    </source>
</reference>
<dbReference type="PANTHER" id="PTHR10891">
    <property type="entry name" value="EF-HAND CALCIUM-BINDING DOMAIN CONTAINING PROTEIN"/>
    <property type="match status" value="1"/>
</dbReference>
<gene>
    <name evidence="4" type="ORF">AB0E61_02120</name>
</gene>
<feature type="domain" description="EF-hand" evidence="3">
    <location>
        <begin position="2"/>
        <end position="37"/>
    </location>
</feature>
<organism evidence="4 5">
    <name type="scientific">Streptomyces catenulae</name>
    <dbReference type="NCBI Taxonomy" id="66875"/>
    <lineage>
        <taxon>Bacteria</taxon>
        <taxon>Bacillati</taxon>
        <taxon>Actinomycetota</taxon>
        <taxon>Actinomycetes</taxon>
        <taxon>Kitasatosporales</taxon>
        <taxon>Streptomycetaceae</taxon>
        <taxon>Streptomyces</taxon>
    </lineage>
</organism>
<dbReference type="InterPro" id="IPR011992">
    <property type="entry name" value="EF-hand-dom_pair"/>
</dbReference>
<proteinExistence type="predicted"/>
<keyword evidence="1" id="KW-0479">Metal-binding</keyword>
<dbReference type="InterPro" id="IPR039647">
    <property type="entry name" value="EF_hand_pair_protein_CML-like"/>
</dbReference>
<dbReference type="PROSITE" id="PS00018">
    <property type="entry name" value="EF_HAND_1"/>
    <property type="match status" value="2"/>
</dbReference>
<keyword evidence="5" id="KW-1185">Reference proteome</keyword>
<comment type="caution">
    <text evidence="4">The sequence shown here is derived from an EMBL/GenBank/DDBJ whole genome shotgun (WGS) entry which is preliminary data.</text>
</comment>
<dbReference type="InterPro" id="IPR002048">
    <property type="entry name" value="EF_hand_dom"/>
</dbReference>
<dbReference type="CDD" id="cd00051">
    <property type="entry name" value="EFh"/>
    <property type="match status" value="1"/>
</dbReference>
<dbReference type="RefSeq" id="WP_030279676.1">
    <property type="nucleotide sequence ID" value="NZ_JBEZVI010000001.1"/>
</dbReference>
<dbReference type="Proteomes" id="UP001550853">
    <property type="component" value="Unassembled WGS sequence"/>
</dbReference>
<keyword evidence="2" id="KW-0677">Repeat</keyword>
<evidence type="ECO:0000256" key="1">
    <source>
        <dbReference type="ARBA" id="ARBA00022723"/>
    </source>
</evidence>
<accession>A0ABV2YT15</accession>
<name>A0ABV2YT15_9ACTN</name>
<dbReference type="SUPFAM" id="SSF47473">
    <property type="entry name" value="EF-hand"/>
    <property type="match status" value="1"/>
</dbReference>
<evidence type="ECO:0000313" key="4">
    <source>
        <dbReference type="EMBL" id="MEU3708881.1"/>
    </source>
</evidence>